<reference evidence="5 7" key="2">
    <citation type="submission" date="2020-03" db="EMBL/GenBank/DDBJ databases">
        <title>Is there a link between lipid content and antibiotic production in Streptomyces?</title>
        <authorList>
            <person name="David M."/>
            <person name="Lejeune C."/>
            <person name="Abreu S."/>
            <person name="Thibessard A."/>
            <person name="Leblond P."/>
            <person name="Chaminade P."/>
            <person name="Virolle M.-J."/>
        </authorList>
    </citation>
    <scope>NUCLEOTIDE SEQUENCE [LARGE SCALE GENOMIC DNA]</scope>
    <source>
        <strain evidence="5 7">DSM 41481</strain>
    </source>
</reference>
<evidence type="ECO:0000313" key="7">
    <source>
        <dbReference type="Proteomes" id="UP000502504"/>
    </source>
</evidence>
<dbReference type="Proteomes" id="UP000502504">
    <property type="component" value="Chromosome"/>
</dbReference>
<dbReference type="Pfam" id="PF03713">
    <property type="entry name" value="DUF305"/>
    <property type="match status" value="1"/>
</dbReference>
<evidence type="ECO:0000313" key="4">
    <source>
        <dbReference type="EMBL" id="OOQ47868.1"/>
    </source>
</evidence>
<feature type="domain" description="DUF305" evidence="3">
    <location>
        <begin position="55"/>
        <end position="186"/>
    </location>
</feature>
<gene>
    <name evidence="4" type="ORF">AFM16_34985</name>
    <name evidence="5" type="ORF">HCX60_35575</name>
</gene>
<dbReference type="EMBL" id="LHQL01000014">
    <property type="protein sequence ID" value="OOQ47868.1"/>
    <property type="molecule type" value="Genomic_DNA"/>
</dbReference>
<proteinExistence type="predicted"/>
<evidence type="ECO:0000313" key="5">
    <source>
        <dbReference type="EMBL" id="QIT48197.1"/>
    </source>
</evidence>
<name>A0AAE6YG57_STRAT</name>
<dbReference type="RefSeq" id="WP_078636423.1">
    <property type="nucleotide sequence ID" value="NZ_CM007717.1"/>
</dbReference>
<keyword evidence="6" id="KW-1185">Reference proteome</keyword>
<organism evidence="5 7">
    <name type="scientific">Streptomyces antibioticus</name>
    <dbReference type="NCBI Taxonomy" id="1890"/>
    <lineage>
        <taxon>Bacteria</taxon>
        <taxon>Bacillati</taxon>
        <taxon>Actinomycetota</taxon>
        <taxon>Actinomycetes</taxon>
        <taxon>Kitasatosporales</taxon>
        <taxon>Streptomycetaceae</taxon>
        <taxon>Streptomyces</taxon>
    </lineage>
</organism>
<dbReference type="Gene3D" id="1.20.1260.10">
    <property type="match status" value="1"/>
</dbReference>
<dbReference type="Proteomes" id="UP000190306">
    <property type="component" value="Chromosome"/>
</dbReference>
<dbReference type="EMBL" id="CP050692">
    <property type="protein sequence ID" value="QIT48197.1"/>
    <property type="molecule type" value="Genomic_DNA"/>
</dbReference>
<protein>
    <submittedName>
        <fullName evidence="5">DUF305 domain-containing protein</fullName>
    </submittedName>
</protein>
<keyword evidence="2" id="KW-0732">Signal</keyword>
<feature type="chain" id="PRO_5042001525" evidence="2">
    <location>
        <begin position="36"/>
        <end position="198"/>
    </location>
</feature>
<reference evidence="4 6" key="1">
    <citation type="submission" date="2015-07" db="EMBL/GenBank/DDBJ databases">
        <title>Draft Genome Sequence of Streptomyces antibioticus, IMRU 3720 reveals insights in the evolution of actinomycin biosynthetic gene clusters in Streptomyces.</title>
        <authorList>
            <person name="Crnovcic I."/>
            <person name="Ruckert C."/>
            <person name="Kalinowksi J."/>
            <person name="Keller U."/>
        </authorList>
    </citation>
    <scope>NUCLEOTIDE SEQUENCE [LARGE SCALE GENOMIC DNA]</scope>
    <source>
        <strain evidence="4 6">DSM 41481</strain>
    </source>
</reference>
<evidence type="ECO:0000256" key="2">
    <source>
        <dbReference type="SAM" id="SignalP"/>
    </source>
</evidence>
<accession>A0AAE6YG57</accession>
<evidence type="ECO:0000259" key="3">
    <source>
        <dbReference type="Pfam" id="PF03713"/>
    </source>
</evidence>
<sequence length="198" mass="20447">MADTAAGEPRKRPPAAVLLCALTVLTAACAGPAPAAGPATSTAAVAASGRLNATDIGWIQLMIAMDDQARRILALAPDRSGDPRLVTWATGVAEDHRHALAALRGLLADAGVADDNPHAGHDMPGMVNAAELRALEHADGPDFDRLLRAALDEHLTQAAKLAGAVQQADADPEVKKLAREVVTTTSDSRRRLPPAGTD</sequence>
<dbReference type="AlphaFoldDB" id="A0AAE6YG57"/>
<dbReference type="InterPro" id="IPR005183">
    <property type="entry name" value="DUF305_CopM-like"/>
</dbReference>
<dbReference type="InterPro" id="IPR012347">
    <property type="entry name" value="Ferritin-like"/>
</dbReference>
<evidence type="ECO:0000256" key="1">
    <source>
        <dbReference type="SAM" id="MobiDB-lite"/>
    </source>
</evidence>
<feature type="region of interest" description="Disordered" evidence="1">
    <location>
        <begin position="179"/>
        <end position="198"/>
    </location>
</feature>
<feature type="signal peptide" evidence="2">
    <location>
        <begin position="1"/>
        <end position="35"/>
    </location>
</feature>
<evidence type="ECO:0000313" key="6">
    <source>
        <dbReference type="Proteomes" id="UP000190306"/>
    </source>
</evidence>